<feature type="region of interest" description="Disordered" evidence="1">
    <location>
        <begin position="44"/>
        <end position="105"/>
    </location>
</feature>
<dbReference type="Proteomes" id="UP000219338">
    <property type="component" value="Unassembled WGS sequence"/>
</dbReference>
<dbReference type="EMBL" id="FUEG01000029">
    <property type="protein sequence ID" value="SJL15565.1"/>
    <property type="molecule type" value="Genomic_DNA"/>
</dbReference>
<feature type="compositionally biased region" description="Basic and acidic residues" evidence="1">
    <location>
        <begin position="84"/>
        <end position="95"/>
    </location>
</feature>
<evidence type="ECO:0000313" key="3">
    <source>
        <dbReference type="Proteomes" id="UP000219338"/>
    </source>
</evidence>
<keyword evidence="3" id="KW-1185">Reference proteome</keyword>
<feature type="compositionally biased region" description="Polar residues" evidence="1">
    <location>
        <begin position="45"/>
        <end position="58"/>
    </location>
</feature>
<dbReference type="AlphaFoldDB" id="A0A284S3H9"/>
<sequence>MRNCIFQRASTFERSKRCLDNEVHELKEDLCGHIPVSRLMDVAARSTSGWHSGPQSQPAPEVVRRCQGSSSSNQELMYTAQIDPKSRDTDRRDSVDVDNATIAKR</sequence>
<organism evidence="2 3">
    <name type="scientific">Armillaria ostoyae</name>
    <name type="common">Armillaria root rot fungus</name>
    <dbReference type="NCBI Taxonomy" id="47428"/>
    <lineage>
        <taxon>Eukaryota</taxon>
        <taxon>Fungi</taxon>
        <taxon>Dikarya</taxon>
        <taxon>Basidiomycota</taxon>
        <taxon>Agaricomycotina</taxon>
        <taxon>Agaricomycetes</taxon>
        <taxon>Agaricomycetidae</taxon>
        <taxon>Agaricales</taxon>
        <taxon>Marasmiineae</taxon>
        <taxon>Physalacriaceae</taxon>
        <taxon>Armillaria</taxon>
    </lineage>
</organism>
<gene>
    <name evidence="2" type="ORF">ARMOST_19066</name>
</gene>
<name>A0A284S3H9_ARMOS</name>
<evidence type="ECO:0000313" key="2">
    <source>
        <dbReference type="EMBL" id="SJL15565.1"/>
    </source>
</evidence>
<reference evidence="3" key="1">
    <citation type="journal article" date="2017" name="Nat. Ecol. Evol.">
        <title>Genome expansion and lineage-specific genetic innovations in the forest pathogenic fungi Armillaria.</title>
        <authorList>
            <person name="Sipos G."/>
            <person name="Prasanna A.N."/>
            <person name="Walter M.C."/>
            <person name="O'Connor E."/>
            <person name="Balint B."/>
            <person name="Krizsan K."/>
            <person name="Kiss B."/>
            <person name="Hess J."/>
            <person name="Varga T."/>
            <person name="Slot J."/>
            <person name="Riley R."/>
            <person name="Boka B."/>
            <person name="Rigling D."/>
            <person name="Barry K."/>
            <person name="Lee J."/>
            <person name="Mihaltcheva S."/>
            <person name="LaButti K."/>
            <person name="Lipzen A."/>
            <person name="Waldron R."/>
            <person name="Moloney N.M."/>
            <person name="Sperisen C."/>
            <person name="Kredics L."/>
            <person name="Vagvoelgyi C."/>
            <person name="Patrignani A."/>
            <person name="Fitzpatrick D."/>
            <person name="Nagy I."/>
            <person name="Doyle S."/>
            <person name="Anderson J.B."/>
            <person name="Grigoriev I.V."/>
            <person name="Gueldener U."/>
            <person name="Muensterkoetter M."/>
            <person name="Nagy L.G."/>
        </authorList>
    </citation>
    <scope>NUCLEOTIDE SEQUENCE [LARGE SCALE GENOMIC DNA]</scope>
    <source>
        <strain evidence="3">C18/9</strain>
    </source>
</reference>
<evidence type="ECO:0000256" key="1">
    <source>
        <dbReference type="SAM" id="MobiDB-lite"/>
    </source>
</evidence>
<protein>
    <submittedName>
        <fullName evidence="2">Uncharacterized protein</fullName>
    </submittedName>
</protein>
<feature type="compositionally biased region" description="Polar residues" evidence="1">
    <location>
        <begin position="67"/>
        <end position="76"/>
    </location>
</feature>
<proteinExistence type="predicted"/>
<accession>A0A284S3H9</accession>